<accession>A0AB33X031</accession>
<gene>
    <name evidence="2" type="ORF">PchlO6_2399</name>
</gene>
<evidence type="ECO:0000256" key="1">
    <source>
        <dbReference type="SAM" id="Coils"/>
    </source>
</evidence>
<proteinExistence type="predicted"/>
<reference evidence="2 3" key="1">
    <citation type="journal article" date="2012" name="PLoS Genet.">
        <title>Comparative Genomics of Plant-Associated Pseudomonas spp.: Insights into Diversity and Inheritance of Traits Involved in Multitrophic Interactions.</title>
        <authorList>
            <person name="Loper J.E."/>
            <person name="Hassan K.A."/>
            <person name="Mavrodi D.V."/>
            <person name="Davis E.W.II."/>
            <person name="Lim C.K."/>
            <person name="Shaffer B.T."/>
            <person name="Elbourne L.D."/>
            <person name="Stockwell V.O."/>
            <person name="Hartney S.L."/>
            <person name="Breakwell K."/>
            <person name="Henkels M.D."/>
            <person name="Tetu S.G."/>
            <person name="Rangel L.I."/>
            <person name="Kidarsa T.A."/>
            <person name="Wilson N.L."/>
            <person name="van de Mortel J.E."/>
            <person name="Song C."/>
            <person name="Blumhagen R."/>
            <person name="Radune D."/>
            <person name="Hostetler J.B."/>
            <person name="Brinkac L.M."/>
            <person name="Durkin A.S."/>
            <person name="Kluepfel D.A."/>
            <person name="Wechter W.P."/>
            <person name="Anderson A.J."/>
            <person name="Kim Y.C."/>
            <person name="Pierson L.S.III."/>
            <person name="Pierson E.A."/>
            <person name="Lindow S.E."/>
            <person name="Kobayashi D.Y."/>
            <person name="Raaijmakers J.M."/>
            <person name="Weller D.M."/>
            <person name="Thomashow L.S."/>
            <person name="Allen A.E."/>
            <person name="Paulsen I.T."/>
        </authorList>
    </citation>
    <scope>NUCLEOTIDE SEQUENCE [LARGE SCALE GENOMIC DNA]</scope>
    <source>
        <strain evidence="2 3">O6</strain>
    </source>
</reference>
<keyword evidence="1" id="KW-0175">Coiled coil</keyword>
<dbReference type="Proteomes" id="UP000003790">
    <property type="component" value="Chromosome"/>
</dbReference>
<sequence length="202" mass="23189">MVVSVIGTIISLLVFEYQRERQTIDRNAEQARQASEKKRDQQQKHFEYRESLLISALSRTANAYSRAKKARRVTRAHMTLTGTTRQLSLAQYDSFFDLINEAQLDLENLKRDIRTIAKTLSAPENLIEKLNTMDSYLGELITEYEDSRQKFIGTLPTLPLSDFPLLDNYVRPANSSFMSAMVTPYSEIQATIRSDLLHPNLP</sequence>
<dbReference type="AlphaFoldDB" id="A0AB33X031"/>
<protein>
    <submittedName>
        <fullName evidence="2">Uncharacterized protein</fullName>
    </submittedName>
</protein>
<evidence type="ECO:0000313" key="2">
    <source>
        <dbReference type="EMBL" id="EIM18648.1"/>
    </source>
</evidence>
<comment type="caution">
    <text evidence="2">The sequence shown here is derived from an EMBL/GenBank/DDBJ whole genome shotgun (WGS) entry which is preliminary data.</text>
</comment>
<feature type="coiled-coil region" evidence="1">
    <location>
        <begin position="14"/>
        <end position="44"/>
    </location>
</feature>
<evidence type="ECO:0000313" key="3">
    <source>
        <dbReference type="Proteomes" id="UP000003790"/>
    </source>
</evidence>
<name>A0AB33X031_9PSED</name>
<dbReference type="EMBL" id="AHOT01000002">
    <property type="protein sequence ID" value="EIM18648.1"/>
    <property type="molecule type" value="Genomic_DNA"/>
</dbReference>
<feature type="coiled-coil region" evidence="1">
    <location>
        <begin position="92"/>
        <end position="119"/>
    </location>
</feature>
<organism evidence="2 3">
    <name type="scientific">Pseudomonas chlororaphis O6</name>
    <dbReference type="NCBI Taxonomy" id="1037915"/>
    <lineage>
        <taxon>Bacteria</taxon>
        <taxon>Pseudomonadati</taxon>
        <taxon>Pseudomonadota</taxon>
        <taxon>Gammaproteobacteria</taxon>
        <taxon>Pseudomonadales</taxon>
        <taxon>Pseudomonadaceae</taxon>
        <taxon>Pseudomonas</taxon>
    </lineage>
</organism>